<dbReference type="Pfam" id="PF05623">
    <property type="entry name" value="DUF789"/>
    <property type="match status" value="1"/>
</dbReference>
<accession>A0AAD3PA69</accession>
<dbReference type="PANTHER" id="PTHR31343:SF5">
    <property type="entry name" value="DUF789 FAMILY PROTEIN"/>
    <property type="match status" value="1"/>
</dbReference>
<name>A0AAD3PA69_NEPGR</name>
<protein>
    <submittedName>
        <fullName evidence="2">Uncharacterized protein</fullName>
    </submittedName>
</protein>
<dbReference type="EMBL" id="BSYO01000002">
    <property type="protein sequence ID" value="GMH01089.1"/>
    <property type="molecule type" value="Genomic_DNA"/>
</dbReference>
<dbReference type="PANTHER" id="PTHR31343">
    <property type="entry name" value="T15D22.8"/>
    <property type="match status" value="1"/>
</dbReference>
<feature type="region of interest" description="Disordered" evidence="1">
    <location>
        <begin position="148"/>
        <end position="171"/>
    </location>
</feature>
<evidence type="ECO:0000313" key="3">
    <source>
        <dbReference type="Proteomes" id="UP001279734"/>
    </source>
</evidence>
<sequence length="394" mass="44053">MLAASLQVEDQFYTPVKAKRSKKFFQKHQRQNKDVISSEERDASKSKLGSPVECIGQYNSSSNLSKFVESTTPSVLALYFSKTTIRGWRTCDVEYLHYFKLEDLWDSFKEWSAYGAGVPLVIDGCDNGVIQYYVPYLSAIQLYGESSGTNANSREAGKDRDGDDYRVSGSDGSTEYVIEEGMNFSWLLQGTHSGMIKGSLPSLDKHSETLEGSSSDDSEAGNIRPQLLYEFLEHETPHCREPLADKVADLASSYPGLKTLRSCDILPVSWISVAWYPIYRIPTGPTLRDLDACFLTYHYLSSPLKGHHSLPSGSGSSQNPMLVYPNEIGGIPKFFLPAFGLASYKFKGAMWTQNGSSECPVANCLMKEADNWLKLLQVNHPDFQFFVSRGSYER</sequence>
<dbReference type="AlphaFoldDB" id="A0AAD3PA69"/>
<comment type="caution">
    <text evidence="2">The sequence shown here is derived from an EMBL/GenBank/DDBJ whole genome shotgun (WGS) entry which is preliminary data.</text>
</comment>
<dbReference type="InterPro" id="IPR008507">
    <property type="entry name" value="DUF789"/>
</dbReference>
<dbReference type="Proteomes" id="UP001279734">
    <property type="component" value="Unassembled WGS sequence"/>
</dbReference>
<feature type="compositionally biased region" description="Basic and acidic residues" evidence="1">
    <location>
        <begin position="155"/>
        <end position="166"/>
    </location>
</feature>
<gene>
    <name evidence="2" type="ORF">Nepgr_002928</name>
</gene>
<keyword evidence="3" id="KW-1185">Reference proteome</keyword>
<evidence type="ECO:0000256" key="1">
    <source>
        <dbReference type="SAM" id="MobiDB-lite"/>
    </source>
</evidence>
<evidence type="ECO:0000313" key="2">
    <source>
        <dbReference type="EMBL" id="GMH01089.1"/>
    </source>
</evidence>
<organism evidence="2 3">
    <name type="scientific">Nepenthes gracilis</name>
    <name type="common">Slender pitcher plant</name>
    <dbReference type="NCBI Taxonomy" id="150966"/>
    <lineage>
        <taxon>Eukaryota</taxon>
        <taxon>Viridiplantae</taxon>
        <taxon>Streptophyta</taxon>
        <taxon>Embryophyta</taxon>
        <taxon>Tracheophyta</taxon>
        <taxon>Spermatophyta</taxon>
        <taxon>Magnoliopsida</taxon>
        <taxon>eudicotyledons</taxon>
        <taxon>Gunneridae</taxon>
        <taxon>Pentapetalae</taxon>
        <taxon>Caryophyllales</taxon>
        <taxon>Nepenthaceae</taxon>
        <taxon>Nepenthes</taxon>
    </lineage>
</organism>
<proteinExistence type="predicted"/>
<reference evidence="2" key="1">
    <citation type="submission" date="2023-05" db="EMBL/GenBank/DDBJ databases">
        <title>Nepenthes gracilis genome sequencing.</title>
        <authorList>
            <person name="Fukushima K."/>
        </authorList>
    </citation>
    <scope>NUCLEOTIDE SEQUENCE</scope>
    <source>
        <strain evidence="2">SING2019-196</strain>
    </source>
</reference>